<evidence type="ECO:0000256" key="3">
    <source>
        <dbReference type="ARBA" id="ARBA00022481"/>
    </source>
</evidence>
<evidence type="ECO:0000256" key="11">
    <source>
        <dbReference type="PROSITE-ProRule" id="PRU00284"/>
    </source>
</evidence>
<name>A0A327YDZ5_9BACL</name>
<dbReference type="EMBL" id="QLMH01000009">
    <property type="protein sequence ID" value="RAK18711.1"/>
    <property type="molecule type" value="Genomic_DNA"/>
</dbReference>
<keyword evidence="17" id="KW-1185">Reference proteome</keyword>
<evidence type="ECO:0000256" key="7">
    <source>
        <dbReference type="ARBA" id="ARBA00023136"/>
    </source>
</evidence>
<gene>
    <name evidence="16" type="ORF">B0I26_109132</name>
</gene>
<dbReference type="SMART" id="SM00283">
    <property type="entry name" value="MA"/>
    <property type="match status" value="1"/>
</dbReference>
<keyword evidence="4" id="KW-0145">Chemotaxis</keyword>
<evidence type="ECO:0000256" key="13">
    <source>
        <dbReference type="SAM" id="Phobius"/>
    </source>
</evidence>
<evidence type="ECO:0000256" key="5">
    <source>
        <dbReference type="ARBA" id="ARBA00022692"/>
    </source>
</evidence>
<dbReference type="InterPro" id="IPR004089">
    <property type="entry name" value="MCPsignal_dom"/>
</dbReference>
<keyword evidence="5 13" id="KW-0812">Transmembrane</keyword>
<dbReference type="CDD" id="cd11386">
    <property type="entry name" value="MCP_signal"/>
    <property type="match status" value="1"/>
</dbReference>
<evidence type="ECO:0000256" key="6">
    <source>
        <dbReference type="ARBA" id="ARBA00022989"/>
    </source>
</evidence>
<evidence type="ECO:0000259" key="15">
    <source>
        <dbReference type="PROSITE" id="PS50885"/>
    </source>
</evidence>
<dbReference type="InterPro" id="IPR029151">
    <property type="entry name" value="Sensor-like_sf"/>
</dbReference>
<dbReference type="Pfam" id="PF00672">
    <property type="entry name" value="HAMP"/>
    <property type="match status" value="1"/>
</dbReference>
<dbReference type="Pfam" id="PF17202">
    <property type="entry name" value="sCache_3_3"/>
    <property type="match status" value="1"/>
</dbReference>
<keyword evidence="3" id="KW-0488">Methylation</keyword>
<reference evidence="16 17" key="1">
    <citation type="submission" date="2018-06" db="EMBL/GenBank/DDBJ databases">
        <title>Genomic Encyclopedia of Type Strains, Phase III (KMG-III): the genomes of soil and plant-associated and newly described type strains.</title>
        <authorList>
            <person name="Whitman W."/>
        </authorList>
    </citation>
    <scope>NUCLEOTIDE SEQUENCE [LARGE SCALE GENOMIC DNA]</scope>
    <source>
        <strain evidence="16 17">CGMCC 1.8979</strain>
    </source>
</reference>
<keyword evidence="12" id="KW-0175">Coiled coil</keyword>
<evidence type="ECO:0000256" key="4">
    <source>
        <dbReference type="ARBA" id="ARBA00022500"/>
    </source>
</evidence>
<comment type="function">
    <text evidence="10">Chemotactic-signal transducers respond to changes in the concentration of attractants and repellents in the environment, transduce a signal from the outside to the inside of the cell, and facilitate sensory adaptation through the variation of the level of methylation.</text>
</comment>
<feature type="domain" description="Methyl-accepting transducer" evidence="14">
    <location>
        <begin position="275"/>
        <end position="511"/>
    </location>
</feature>
<evidence type="ECO:0000313" key="16">
    <source>
        <dbReference type="EMBL" id="RAK18711.1"/>
    </source>
</evidence>
<evidence type="ECO:0000313" key="17">
    <source>
        <dbReference type="Proteomes" id="UP000248555"/>
    </source>
</evidence>
<dbReference type="AlphaFoldDB" id="A0A327YDZ5"/>
<feature type="transmembrane region" description="Helical" evidence="13">
    <location>
        <begin position="9"/>
        <end position="28"/>
    </location>
</feature>
<organism evidence="16 17">
    <name type="scientific">Paranoxybacillus vitaminiphilus</name>
    <dbReference type="NCBI Taxonomy" id="581036"/>
    <lineage>
        <taxon>Bacteria</taxon>
        <taxon>Bacillati</taxon>
        <taxon>Bacillota</taxon>
        <taxon>Bacilli</taxon>
        <taxon>Bacillales</taxon>
        <taxon>Anoxybacillaceae</taxon>
        <taxon>Paranoxybacillus</taxon>
    </lineage>
</organism>
<keyword evidence="2" id="KW-1003">Cell membrane</keyword>
<dbReference type="PANTHER" id="PTHR32089:SF114">
    <property type="entry name" value="METHYL-ACCEPTING CHEMOTAXIS PROTEIN MCPB"/>
    <property type="match status" value="1"/>
</dbReference>
<comment type="caution">
    <text evidence="16">The sequence shown here is derived from an EMBL/GenBank/DDBJ whole genome shotgun (WGS) entry which is preliminary data.</text>
</comment>
<dbReference type="SUPFAM" id="SSF58104">
    <property type="entry name" value="Methyl-accepting chemotaxis protein (MCP) signaling domain"/>
    <property type="match status" value="1"/>
</dbReference>
<accession>A0A327YDZ5</accession>
<dbReference type="PROSITE" id="PS50111">
    <property type="entry name" value="CHEMOTAXIS_TRANSDUC_2"/>
    <property type="match status" value="1"/>
</dbReference>
<dbReference type="PROSITE" id="PS50885">
    <property type="entry name" value="HAMP"/>
    <property type="match status" value="1"/>
</dbReference>
<evidence type="ECO:0000259" key="14">
    <source>
        <dbReference type="PROSITE" id="PS50111"/>
    </source>
</evidence>
<protein>
    <submittedName>
        <fullName evidence="16">Methyl-accepting chemotaxis protein</fullName>
    </submittedName>
</protein>
<feature type="domain" description="HAMP" evidence="15">
    <location>
        <begin position="204"/>
        <end position="256"/>
    </location>
</feature>
<feature type="coiled-coil region" evidence="12">
    <location>
        <begin position="237"/>
        <end position="271"/>
    </location>
</feature>
<dbReference type="GO" id="GO:0006935">
    <property type="term" value="P:chemotaxis"/>
    <property type="evidence" value="ECO:0007669"/>
    <property type="project" value="UniProtKB-KW"/>
</dbReference>
<keyword evidence="6 13" id="KW-1133">Transmembrane helix</keyword>
<comment type="subcellular location">
    <subcellularLocation>
        <location evidence="1">Cell membrane</location>
        <topology evidence="1">Multi-pass membrane protein</topology>
    </subcellularLocation>
</comment>
<evidence type="ECO:0000256" key="8">
    <source>
        <dbReference type="ARBA" id="ARBA00023224"/>
    </source>
</evidence>
<feature type="transmembrane region" description="Helical" evidence="13">
    <location>
        <begin position="180"/>
        <end position="202"/>
    </location>
</feature>
<dbReference type="Gene3D" id="6.10.340.10">
    <property type="match status" value="1"/>
</dbReference>
<proteinExistence type="inferred from homology"/>
<dbReference type="Proteomes" id="UP000248555">
    <property type="component" value="Unassembled WGS sequence"/>
</dbReference>
<dbReference type="CDD" id="cd06225">
    <property type="entry name" value="HAMP"/>
    <property type="match status" value="1"/>
</dbReference>
<keyword evidence="8 11" id="KW-0807">Transducer</keyword>
<dbReference type="PANTHER" id="PTHR32089">
    <property type="entry name" value="METHYL-ACCEPTING CHEMOTAXIS PROTEIN MCPB"/>
    <property type="match status" value="1"/>
</dbReference>
<sequence length="566" mass="61056">MKLNLGTKINLIVLAIIISFSTIIGVVVNQQMTKAIKAFAIEKAKGDLRLAYRYIDHKYPGDWQIKNDQLYKGAVLVNENYEVVDKIGEDTGDTVTIFQGDTRVSTNVMKGGNRAIGTQASSEVVDAVLKKGEHYYGEANVAGKRYQTAYMPIKNANGEIIGMFYVGAPQNIIESILSSFLVKFLIILAVIVIVSCSVIYLFTLRMKKRLTKVTSALELAGNGDFTSRIEDNTGDELSNLSASFNRMAENLKNMMNEVIAASEQVASSSEELSASAEQTTKATEAITESIQQVANGAEHATASIQEGATALEEVSKGVQSIAENASSISELSSQAAQKAKYGWELVGKTVQQINSISRSVNESGEVIKSLDKRSKEIGDITKVISAIAEQTNLLALNAAIEAARAGEHGKGFAVVADEVRKLAEQSQQSASQISSLIIEIQQDMVRSNQSIEQVTFDVGDGLNIVEQTEGSFKEILEFMEKLADQIHDMAATAKEVAASVEEISATVSGIKQISADTSMYSQNVAASAEEQLASMEEISASANSLSKLAEGLQNLISKFKVQKNEN</sequence>
<evidence type="ECO:0000256" key="10">
    <source>
        <dbReference type="ARBA" id="ARBA00058128"/>
    </source>
</evidence>
<evidence type="ECO:0000256" key="9">
    <source>
        <dbReference type="ARBA" id="ARBA00029447"/>
    </source>
</evidence>
<evidence type="ECO:0000256" key="1">
    <source>
        <dbReference type="ARBA" id="ARBA00004651"/>
    </source>
</evidence>
<evidence type="ECO:0000256" key="2">
    <source>
        <dbReference type="ARBA" id="ARBA00022475"/>
    </source>
</evidence>
<dbReference type="GO" id="GO:0007165">
    <property type="term" value="P:signal transduction"/>
    <property type="evidence" value="ECO:0007669"/>
    <property type="project" value="UniProtKB-KW"/>
</dbReference>
<dbReference type="SUPFAM" id="SSF103190">
    <property type="entry name" value="Sensory domain-like"/>
    <property type="match status" value="1"/>
</dbReference>
<dbReference type="Pfam" id="PF00015">
    <property type="entry name" value="MCPsignal"/>
    <property type="match status" value="1"/>
</dbReference>
<dbReference type="FunFam" id="1.10.287.950:FF:000003">
    <property type="entry name" value="Methyl-accepting chemotaxis protein"/>
    <property type="match status" value="1"/>
</dbReference>
<dbReference type="InterPro" id="IPR003660">
    <property type="entry name" value="HAMP_dom"/>
</dbReference>
<dbReference type="Gene3D" id="1.10.287.950">
    <property type="entry name" value="Methyl-accepting chemotaxis protein"/>
    <property type="match status" value="1"/>
</dbReference>
<dbReference type="SMART" id="SM00304">
    <property type="entry name" value="HAMP"/>
    <property type="match status" value="1"/>
</dbReference>
<dbReference type="InterPro" id="IPR033463">
    <property type="entry name" value="sCache_3"/>
</dbReference>
<dbReference type="GO" id="GO:0005886">
    <property type="term" value="C:plasma membrane"/>
    <property type="evidence" value="ECO:0007669"/>
    <property type="project" value="UniProtKB-SubCell"/>
</dbReference>
<keyword evidence="7 13" id="KW-0472">Membrane</keyword>
<comment type="similarity">
    <text evidence="9">Belongs to the methyl-accepting chemotaxis (MCP) protein family.</text>
</comment>
<evidence type="ECO:0000256" key="12">
    <source>
        <dbReference type="SAM" id="Coils"/>
    </source>
</evidence>